<comment type="caution">
    <text evidence="3">The sequence shown here is derived from an EMBL/GenBank/DDBJ whole genome shotgun (WGS) entry which is preliminary data.</text>
</comment>
<dbReference type="Proteomes" id="UP001500426">
    <property type="component" value="Unassembled WGS sequence"/>
</dbReference>
<feature type="domain" description="Gliding motility-associated protein GldM C-terminal" evidence="1">
    <location>
        <begin position="119"/>
        <end position="209"/>
    </location>
</feature>
<evidence type="ECO:0000259" key="2">
    <source>
        <dbReference type="Pfam" id="PF21602"/>
    </source>
</evidence>
<evidence type="ECO:0008006" key="5">
    <source>
        <dbReference type="Google" id="ProtNLM"/>
    </source>
</evidence>
<dbReference type="Pfam" id="PF21602">
    <property type="entry name" value="GldM_3rd"/>
    <property type="match status" value="1"/>
</dbReference>
<keyword evidence="4" id="KW-1185">Reference proteome</keyword>
<gene>
    <name evidence="3" type="ORF">GCM10022388_16720</name>
</gene>
<organism evidence="3 4">
    <name type="scientific">Flavobacterium chungnamense</name>
    <dbReference type="NCBI Taxonomy" id="706182"/>
    <lineage>
        <taxon>Bacteria</taxon>
        <taxon>Pseudomonadati</taxon>
        <taxon>Bacteroidota</taxon>
        <taxon>Flavobacteriia</taxon>
        <taxon>Flavobacteriales</taxon>
        <taxon>Flavobacteriaceae</taxon>
        <taxon>Flavobacterium</taxon>
    </lineage>
</organism>
<evidence type="ECO:0000313" key="4">
    <source>
        <dbReference type="Proteomes" id="UP001500426"/>
    </source>
</evidence>
<evidence type="ECO:0000259" key="1">
    <source>
        <dbReference type="Pfam" id="PF12080"/>
    </source>
</evidence>
<dbReference type="EMBL" id="BAABCS010000016">
    <property type="protein sequence ID" value="GAA4051242.1"/>
    <property type="molecule type" value="Genomic_DNA"/>
</dbReference>
<proteinExistence type="predicted"/>
<evidence type="ECO:0000313" key="3">
    <source>
        <dbReference type="EMBL" id="GAA4051242.1"/>
    </source>
</evidence>
<name>A0ABP7US33_9FLAO</name>
<protein>
    <recommendedName>
        <fullName evidence="5">Gliding motility-associated protein GldM C-terminal domain-containing protein</fullName>
    </recommendedName>
</protein>
<dbReference type="InterPro" id="IPR048406">
    <property type="entry name" value="GldM_Ig-like-2"/>
</dbReference>
<dbReference type="Pfam" id="PF12080">
    <property type="entry name" value="GldM_4th"/>
    <property type="match status" value="1"/>
</dbReference>
<feature type="domain" description="Gliding motility-associated protein GldM second immunoglobulin-like" evidence="2">
    <location>
        <begin position="30"/>
        <end position="102"/>
    </location>
</feature>
<reference evidence="4" key="1">
    <citation type="journal article" date="2019" name="Int. J. Syst. Evol. Microbiol.">
        <title>The Global Catalogue of Microorganisms (GCM) 10K type strain sequencing project: providing services to taxonomists for standard genome sequencing and annotation.</title>
        <authorList>
            <consortium name="The Broad Institute Genomics Platform"/>
            <consortium name="The Broad Institute Genome Sequencing Center for Infectious Disease"/>
            <person name="Wu L."/>
            <person name="Ma J."/>
        </authorList>
    </citation>
    <scope>NUCLEOTIDE SEQUENCE [LARGE SCALE GENOMIC DNA]</scope>
    <source>
        <strain evidence="4">JCM 17068</strain>
    </source>
</reference>
<dbReference type="InterPro" id="IPR022719">
    <property type="entry name" value="Motility-assoc_prot_GldM_C"/>
</dbReference>
<sequence>MFFLFSTLSFYGQNDTISVVRHTDNDFVIPKTAKIVYRGFLNEIFIDVPNSKSFEVVGIGVSKKEKNIYNINPSSGTEVIINISGVLKNGKKFSENQVFQIKNIPNLQMNINNFIGFKVRMQKHNLLNAVIKGSFPDKNIGLQCTIKGFELRIPGYSSIHIDGNKIKEEYYKKIVSKVKIGDEIVISDIRFTVNITANICKTNPIIIEIY</sequence>
<accession>A0ABP7US33</accession>